<protein>
    <submittedName>
        <fullName evidence="1">Uncharacterized protein</fullName>
    </submittedName>
</protein>
<keyword evidence="2" id="KW-1185">Reference proteome</keyword>
<dbReference type="KEGG" id="ege:EM595_0875"/>
<dbReference type="AlphaFoldDB" id="A0A0U5L3P6"/>
<evidence type="ECO:0000313" key="2">
    <source>
        <dbReference type="Proteomes" id="UP000059419"/>
    </source>
</evidence>
<name>A0A0U5L3P6_9GAMM</name>
<accession>A0A0U5L3P6</accession>
<dbReference type="STRING" id="1619313.EM595_0875"/>
<proteinExistence type="predicted"/>
<evidence type="ECO:0000313" key="1">
    <source>
        <dbReference type="EMBL" id="CUU23111.1"/>
    </source>
</evidence>
<sequence>MIPGRERGGFLWPERPEDFAWRQALRSTSLRSTAILFCLAGWLFKGQVNGYFVLPEGWLFKGQVNGDFVLPCRLAA</sequence>
<reference evidence="2" key="1">
    <citation type="submission" date="2015-11" db="EMBL/GenBank/DDBJ databases">
        <authorList>
            <person name="Blom J."/>
        </authorList>
    </citation>
    <scope>NUCLEOTIDE SEQUENCE [LARGE SCALE GENOMIC DNA]</scope>
</reference>
<gene>
    <name evidence="1" type="ORF">EM595_0875</name>
</gene>
<dbReference type="Proteomes" id="UP000059419">
    <property type="component" value="Chromosome 1"/>
</dbReference>
<dbReference type="EMBL" id="LN907827">
    <property type="protein sequence ID" value="CUU23111.1"/>
    <property type="molecule type" value="Genomic_DNA"/>
</dbReference>
<organism evidence="1 2">
    <name type="scientific">Duffyella gerundensis</name>
    <dbReference type="NCBI Taxonomy" id="1619313"/>
    <lineage>
        <taxon>Bacteria</taxon>
        <taxon>Pseudomonadati</taxon>
        <taxon>Pseudomonadota</taxon>
        <taxon>Gammaproteobacteria</taxon>
        <taxon>Enterobacterales</taxon>
        <taxon>Erwiniaceae</taxon>
        <taxon>Duffyella</taxon>
    </lineage>
</organism>